<feature type="region of interest" description="Disordered" evidence="9">
    <location>
        <begin position="701"/>
        <end position="771"/>
    </location>
</feature>
<dbReference type="VEuPathDB" id="ToxoDB:cyc_07624"/>
<sequence>MRTTHVGGHDVTRQQVLIVNSKTLLCITNTHALLYTVEALAQAKASVKSQLGSSLSLGKSYLLHRAKSFEDDMGISAVAVDRDHELIAICGRSIGKPAGKFPFIGPDAGHAVCGLTENEGNLEKGPASDDKSTIGRGASDITPSPQYTDEKGPQEVPRVVVDAKDIPADTTEKDELLDPVKVPLLAVVGWEGDDGETSSLSTSYITLWNVSDGTIFLRLRAPALQVLALEWSPFFAYQITASGLRHVYVWTATRTFTGLKLKGKMFHFRHLAVSDVSCFVELTGSLLMSGSDSGSLLLWENGYIMAELLQLLPASTNLNAQDSDVAREQSEGGQWQCGFAVAWRTGVKAICSQRAKCRDSFHDPVVIANGEEGKCASSDSSNAQLVSCHKGMVNSLFRDPKNTDHIVSAGTDGCIKWWAAHTVLNAVEAMGQNTTISISALRAFTMPGNLPIKSILADRASSELFWVVVDGRGTTWLFSPTSENLVKVFDFHAGSILAPIEVATGKTDAGMKNEYALVTVGSDGSIRSWGGAPCRMALTCRRWLCRIRCVALMPSVEGTTSSLVFMGFEDGVVRLVEVSVKGSQLLLAIRTHKRAIVELAVDPSGERLAALGEDGVLLLLKLKSGAPKDEATDSYTYAGVRNCSERSWEAEPLGFIKASEPLMHLAWEHPLLLLGVAADAALIILDGLQVLSEEPAQRAAAEDGGANLGNGTIVGEGAGVTSESDDLEKVQEPTSESSGQIGDEGTPEEGSASDEEAAQCPPKASRVPRKDPLDLTGILSFRRIDVKVSTAGLRGARSEGQNDREEEDLSGTESESEVVADSKVRVFNTNEYKTKRSSSYECVESRTAAESKARHSIASTVDQQTRHRVEVTAAAHITALTTAKLVACPNNPDKPTWNANDNGLSNASTPRIVDKMLIASRFFLLFSGTSKMRNAIWCFSLERLLEAGTPQHPPNPQIRTLLAHPMVLLSKVLQQLSPRHSETSRAECQGPYLTKLVAVFDERLLIAGTSDGRVLLFPADTPQACVVTRVFDCHTGSITSILARPIGCSGRWALNAAAQSGTWWRCEFELADILSRCQKSQEAEQDAQKAEAAQAKAEHSQAQHFRCFESNQQQSGKYEQQQQFLRRLLQSDMAIENAQVAVDTGFPASSITRKKAKELEPPCPNLVRIDELMEVEANIFGVLETNRDSALPDESEPSATADMAADIIDNTEPTIMEQHRLRKDQKDDSVMNAAEHQESRQLQDLSNRYKARFEAESARYLEVVEQEIQNARDQHQILISDLTKLLGGVLEGVAVSSIGDGLHISSFPTDQSSIDVQTLQAIKEDQCGSREADDMEALFEEARTQELKRLLMPERAPHPEDPDSVRRHTIESTSYTYANPETKQKTGVCCGPKGFIQPMQQAEIRSKTDARRQHVQAMDELLKAKPQEGLTDPQSDSCIAETIKSLGAYKLTASGTLTECSLNFLEGRRKELSNSGALYETDATRAEMAQLETTLGEVHRFPDDFTVSFEHLRQIASLSGIGVQACSVGEEPHACNASVGHLRTSNPLYTGGVCEKGLELKTRFMDILNSLRKCELEQSRVACRVFAFQESVKCCQQHLEKSDSCGPLPSEIMDRAKLQSLELHAQASRFLDAISSGISQFDQEVRWLLEERTSVQQELLLARLNQLEQYRELTIIESMEPRRSRLQQDFSDTRKECKEIEDRLKAIETCMTEKKQGIESCHVTPKVVSPSLNLRSAEGEENDLETEIDETERVQQDSESIEDICPVGCDMAVYEAILELRDQKMANAAALTLHQRELDDLKKEYGKVQALQRQQACRYSSAEAAIHKFLRELQGSLNDVITTAPLRASQSTQRLESLEAAFKEVERVRFGDSLTLEQVEAAAKAAEKAELQGCNEPLKPVFERDVELLSDKRARLRQQQQTKAKLEQQRQGIIKRHTNLLHRFALARESTVMLSQQLKEKKYLRVHTWTPQYFGPKTPQRSAETALSLKKERSDYKVNAGTTPVEAAEGGMTTVSAFGSPDIVEISPTARLGRPHKA</sequence>
<dbReference type="SMART" id="SM00320">
    <property type="entry name" value="WD40"/>
    <property type="match status" value="5"/>
</dbReference>
<protein>
    <submittedName>
        <fullName evidence="10">Wd domain-containing protein</fullName>
    </submittedName>
</protein>
<keyword evidence="3" id="KW-0853">WD repeat</keyword>
<reference evidence="10 11" key="1">
    <citation type="journal article" date="2016" name="BMC Genomics">
        <title>Comparative genomics reveals Cyclospora cayetanensis possesses coccidia-like metabolism and invasion components but unique surface antigens.</title>
        <authorList>
            <person name="Liu S."/>
            <person name="Wang L."/>
            <person name="Zheng H."/>
            <person name="Xu Z."/>
            <person name="Roellig D.M."/>
            <person name="Li N."/>
            <person name="Frace M.A."/>
            <person name="Tang K."/>
            <person name="Arrowood M.J."/>
            <person name="Moss D.M."/>
            <person name="Zhang L."/>
            <person name="Feng Y."/>
            <person name="Xiao L."/>
        </authorList>
    </citation>
    <scope>NUCLEOTIDE SEQUENCE [LARGE SCALE GENOMIC DNA]</scope>
    <source>
        <strain evidence="10 11">CHN_HEN01</strain>
    </source>
</reference>
<dbReference type="VEuPathDB" id="ToxoDB:LOC34623556"/>
<name>A0A1D3D7Q8_9EIME</name>
<evidence type="ECO:0000256" key="2">
    <source>
        <dbReference type="ARBA" id="ARBA00022490"/>
    </source>
</evidence>
<organism evidence="10 11">
    <name type="scientific">Cyclospora cayetanensis</name>
    <dbReference type="NCBI Taxonomy" id="88456"/>
    <lineage>
        <taxon>Eukaryota</taxon>
        <taxon>Sar</taxon>
        <taxon>Alveolata</taxon>
        <taxon>Apicomplexa</taxon>
        <taxon>Conoidasida</taxon>
        <taxon>Coccidia</taxon>
        <taxon>Eucoccidiorida</taxon>
        <taxon>Eimeriorina</taxon>
        <taxon>Eimeriidae</taxon>
        <taxon>Cyclospora</taxon>
    </lineage>
</organism>
<dbReference type="Proteomes" id="UP000095192">
    <property type="component" value="Unassembled WGS sequence"/>
</dbReference>
<keyword evidence="2" id="KW-0963">Cytoplasm</keyword>
<evidence type="ECO:0000313" key="10">
    <source>
        <dbReference type="EMBL" id="OEH79492.1"/>
    </source>
</evidence>
<evidence type="ECO:0000256" key="5">
    <source>
        <dbReference type="ARBA" id="ARBA00023054"/>
    </source>
</evidence>
<keyword evidence="7" id="KW-0966">Cell projection</keyword>
<evidence type="ECO:0000256" key="8">
    <source>
        <dbReference type="SAM" id="Coils"/>
    </source>
</evidence>
<feature type="compositionally biased region" description="Gly residues" evidence="9">
    <location>
        <begin position="706"/>
        <end position="718"/>
    </location>
</feature>
<dbReference type="InterPro" id="IPR036322">
    <property type="entry name" value="WD40_repeat_dom_sf"/>
</dbReference>
<dbReference type="Gene3D" id="2.130.10.10">
    <property type="entry name" value="YVTN repeat-like/Quinoprotein amine dehydrogenase"/>
    <property type="match status" value="2"/>
</dbReference>
<keyword evidence="4" id="KW-0677">Repeat</keyword>
<dbReference type="InterPro" id="IPR015943">
    <property type="entry name" value="WD40/YVTN_repeat-like_dom_sf"/>
</dbReference>
<dbReference type="PANTHER" id="PTHR14885:SF3">
    <property type="entry name" value="CILIA- AND FLAGELLA-ASSOCIATED PROTEIN 44"/>
    <property type="match status" value="1"/>
</dbReference>
<feature type="compositionally biased region" description="Acidic residues" evidence="9">
    <location>
        <begin position="745"/>
        <end position="757"/>
    </location>
</feature>
<evidence type="ECO:0000256" key="3">
    <source>
        <dbReference type="ARBA" id="ARBA00022574"/>
    </source>
</evidence>
<accession>A0A1D3D7Q8</accession>
<dbReference type="InterPro" id="IPR001680">
    <property type="entry name" value="WD40_rpt"/>
</dbReference>
<comment type="caution">
    <text evidence="10">The sequence shown here is derived from an EMBL/GenBank/DDBJ whole genome shotgun (WGS) entry which is preliminary data.</text>
</comment>
<keyword evidence="5 8" id="KW-0175">Coiled coil</keyword>
<keyword evidence="6" id="KW-0206">Cytoskeleton</keyword>
<evidence type="ECO:0000313" key="11">
    <source>
        <dbReference type="Proteomes" id="UP000095192"/>
    </source>
</evidence>
<dbReference type="PANTHER" id="PTHR14885">
    <property type="entry name" value="CILIA- AND FLAGELLA-ASSOCIATED PROTEIN 43-RELATED"/>
    <property type="match status" value="1"/>
</dbReference>
<feature type="coiled-coil region" evidence="8">
    <location>
        <begin position="1909"/>
        <end position="1936"/>
    </location>
</feature>
<feature type="region of interest" description="Disordered" evidence="9">
    <location>
        <begin position="793"/>
        <end position="817"/>
    </location>
</feature>
<gene>
    <name evidence="10" type="ORF">cyc_07624</name>
</gene>
<evidence type="ECO:0000256" key="1">
    <source>
        <dbReference type="ARBA" id="ARBA00004430"/>
    </source>
</evidence>
<evidence type="ECO:0000256" key="4">
    <source>
        <dbReference type="ARBA" id="ARBA00022737"/>
    </source>
</evidence>
<keyword evidence="11" id="KW-1185">Reference proteome</keyword>
<evidence type="ECO:0000256" key="7">
    <source>
        <dbReference type="ARBA" id="ARBA00023273"/>
    </source>
</evidence>
<feature type="region of interest" description="Disordered" evidence="9">
    <location>
        <begin position="1222"/>
        <end position="1243"/>
    </location>
</feature>
<dbReference type="EMBL" id="JROU02000371">
    <property type="protein sequence ID" value="OEH79492.1"/>
    <property type="molecule type" value="Genomic_DNA"/>
</dbReference>
<dbReference type="InParanoid" id="A0A1D3D7Q8"/>
<dbReference type="SUPFAM" id="SSF50978">
    <property type="entry name" value="WD40 repeat-like"/>
    <property type="match status" value="1"/>
</dbReference>
<proteinExistence type="predicted"/>
<evidence type="ECO:0000256" key="6">
    <source>
        <dbReference type="ARBA" id="ARBA00023212"/>
    </source>
</evidence>
<comment type="subcellular location">
    <subcellularLocation>
        <location evidence="1">Cytoplasm</location>
        <location evidence="1">Cytoskeleton</location>
        <location evidence="1">Cilium axoneme</location>
    </subcellularLocation>
</comment>
<feature type="compositionally biased region" description="Acidic residues" evidence="9">
    <location>
        <begin position="804"/>
        <end position="817"/>
    </location>
</feature>
<dbReference type="GO" id="GO:0005930">
    <property type="term" value="C:axoneme"/>
    <property type="evidence" value="ECO:0007669"/>
    <property type="project" value="UniProtKB-SubCell"/>
</dbReference>
<evidence type="ECO:0000256" key="9">
    <source>
        <dbReference type="SAM" id="MobiDB-lite"/>
    </source>
</evidence>
<feature type="region of interest" description="Disordered" evidence="9">
    <location>
        <begin position="119"/>
        <end position="156"/>
    </location>
</feature>
<feature type="compositionally biased region" description="Basic and acidic residues" evidence="9">
    <location>
        <begin position="1224"/>
        <end position="1241"/>
    </location>
</feature>